<dbReference type="STRING" id="516051.VC82_122"/>
<evidence type="ECO:0000313" key="3">
    <source>
        <dbReference type="EMBL" id="AKA33814.1"/>
    </source>
</evidence>
<evidence type="ECO:0000256" key="1">
    <source>
        <dbReference type="ARBA" id="ARBA00022801"/>
    </source>
</evidence>
<dbReference type="InterPro" id="IPR050272">
    <property type="entry name" value="Isochorismatase-like_hydrls"/>
</dbReference>
<dbReference type="SUPFAM" id="SSF52499">
    <property type="entry name" value="Isochorismatase-like hydrolases"/>
    <property type="match status" value="1"/>
</dbReference>
<dbReference type="GO" id="GO:0016787">
    <property type="term" value="F:hydrolase activity"/>
    <property type="evidence" value="ECO:0007669"/>
    <property type="project" value="UniProtKB-KW"/>
</dbReference>
<dbReference type="KEGG" id="mlt:VC82_122"/>
<dbReference type="Pfam" id="PF00857">
    <property type="entry name" value="Isochorismatase"/>
    <property type="match status" value="1"/>
</dbReference>
<dbReference type="CDD" id="cd01014">
    <property type="entry name" value="nicotinamidase_related"/>
    <property type="match status" value="1"/>
</dbReference>
<dbReference type="EMBL" id="CP011071">
    <property type="protein sequence ID" value="AKA33814.1"/>
    <property type="molecule type" value="Genomic_DNA"/>
</dbReference>
<evidence type="ECO:0000313" key="4">
    <source>
        <dbReference type="Proteomes" id="UP000032726"/>
    </source>
</evidence>
<protein>
    <submittedName>
        <fullName evidence="3">Isochorismatase</fullName>
    </submittedName>
</protein>
<accession>A0A0D5YPE3</accession>
<dbReference type="PANTHER" id="PTHR43540">
    <property type="entry name" value="PEROXYUREIDOACRYLATE/UREIDOACRYLATE AMIDOHYDROLASE-RELATED"/>
    <property type="match status" value="1"/>
</dbReference>
<keyword evidence="4" id="KW-1185">Reference proteome</keyword>
<dbReference type="InterPro" id="IPR000868">
    <property type="entry name" value="Isochorismatase-like_dom"/>
</dbReference>
<reference evidence="3 4" key="1">
    <citation type="submission" date="2015-03" db="EMBL/GenBank/DDBJ databases">
        <title>Complete genome sequence of Muricauda lutaonensis CC-HSB-11T, isolated from a coastal hot spring.</title>
        <authorList>
            <person name="Kim K.M."/>
        </authorList>
    </citation>
    <scope>NUCLEOTIDE SEQUENCE [LARGE SCALE GENOMIC DNA]</scope>
    <source>
        <strain evidence="3 4">CC-HSB-11</strain>
    </source>
</reference>
<dbReference type="OrthoDB" id="9791276at2"/>
<name>A0A0D5YPE3_9FLAO</name>
<organism evidence="3 4">
    <name type="scientific">Flagellimonas lutaonensis</name>
    <dbReference type="NCBI Taxonomy" id="516051"/>
    <lineage>
        <taxon>Bacteria</taxon>
        <taxon>Pseudomonadati</taxon>
        <taxon>Bacteroidota</taxon>
        <taxon>Flavobacteriia</taxon>
        <taxon>Flavobacteriales</taxon>
        <taxon>Flavobacteriaceae</taxon>
        <taxon>Flagellimonas</taxon>
    </lineage>
</organism>
<gene>
    <name evidence="3" type="ORF">VC82_122</name>
</gene>
<dbReference type="RefSeq" id="WP_045800674.1">
    <property type="nucleotide sequence ID" value="NZ_CP011071.1"/>
</dbReference>
<dbReference type="Proteomes" id="UP000032726">
    <property type="component" value="Chromosome"/>
</dbReference>
<dbReference type="AlphaFoldDB" id="A0A0D5YPE3"/>
<dbReference type="PATRIC" id="fig|516051.4.peg.126"/>
<dbReference type="InterPro" id="IPR036380">
    <property type="entry name" value="Isochorismatase-like_sf"/>
</dbReference>
<dbReference type="Gene3D" id="3.40.50.850">
    <property type="entry name" value="Isochorismatase-like"/>
    <property type="match status" value="1"/>
</dbReference>
<proteinExistence type="predicted"/>
<keyword evidence="1" id="KW-0378">Hydrolase</keyword>
<evidence type="ECO:0000259" key="2">
    <source>
        <dbReference type="Pfam" id="PF00857"/>
    </source>
</evidence>
<sequence length="190" mass="20711">MIKKLVRLSKNTALLLIDIQKGLDEHSFYGGNPNNLEAEVNAAKILAHWRKNGQPVFHVRHSSQNIASPLHASKPGFDIKEGVKPLDHEPLFTKNVNSAFIGTDLEQVLRDKSIKSLVVVGLTTNHCVSTSVRMAANLGFETVLVSDACAAFDQKGVNGQTFDAELVHQTALASLKDEFAQIVSTAQLLE</sequence>
<dbReference type="PANTHER" id="PTHR43540:SF1">
    <property type="entry name" value="ISOCHORISMATASE HYDROLASE"/>
    <property type="match status" value="1"/>
</dbReference>
<dbReference type="HOGENOM" id="CLU_068979_5_2_10"/>
<feature type="domain" description="Isochorismatase-like" evidence="2">
    <location>
        <begin position="12"/>
        <end position="187"/>
    </location>
</feature>